<feature type="transmembrane region" description="Helical" evidence="7">
    <location>
        <begin position="317"/>
        <end position="348"/>
    </location>
</feature>
<keyword evidence="2" id="KW-0813">Transport</keyword>
<dbReference type="PRINTS" id="PR00447">
    <property type="entry name" value="NATRESASSCMP"/>
</dbReference>
<keyword evidence="5 7" id="KW-0472">Membrane</keyword>
<protein>
    <submittedName>
        <fullName evidence="8">Mn(2+) uptake NRAMP transporter MntH</fullName>
    </submittedName>
</protein>
<feature type="transmembrane region" description="Helical" evidence="7">
    <location>
        <begin position="383"/>
        <end position="404"/>
    </location>
</feature>
<feature type="transmembrane region" description="Helical" evidence="7">
    <location>
        <begin position="163"/>
        <end position="181"/>
    </location>
</feature>
<evidence type="ECO:0000256" key="5">
    <source>
        <dbReference type="ARBA" id="ARBA00023136"/>
    </source>
</evidence>
<dbReference type="NCBIfam" id="TIGR01197">
    <property type="entry name" value="nramp"/>
    <property type="match status" value="1"/>
</dbReference>
<dbReference type="AlphaFoldDB" id="A0A4U5W8R7"/>
<evidence type="ECO:0000256" key="3">
    <source>
        <dbReference type="ARBA" id="ARBA00022692"/>
    </source>
</evidence>
<dbReference type="NCBIfam" id="NF037982">
    <property type="entry name" value="Nramp_1"/>
    <property type="match status" value="1"/>
</dbReference>
<evidence type="ECO:0000256" key="4">
    <source>
        <dbReference type="ARBA" id="ARBA00022989"/>
    </source>
</evidence>
<feature type="transmembrane region" description="Helical" evidence="7">
    <location>
        <begin position="193"/>
        <end position="210"/>
    </location>
</feature>
<dbReference type="PANTHER" id="PTHR11706:SF33">
    <property type="entry name" value="NATURAL RESISTANCE-ASSOCIATED MACROPHAGE PROTEIN 2"/>
    <property type="match status" value="1"/>
</dbReference>
<dbReference type="EMBL" id="SZPR01000036">
    <property type="protein sequence ID" value="TKS97100.1"/>
    <property type="molecule type" value="Genomic_DNA"/>
</dbReference>
<dbReference type="GO" id="GO:0015086">
    <property type="term" value="F:cadmium ion transmembrane transporter activity"/>
    <property type="evidence" value="ECO:0007669"/>
    <property type="project" value="TreeGrafter"/>
</dbReference>
<keyword evidence="4 7" id="KW-1133">Transmembrane helix</keyword>
<evidence type="ECO:0000256" key="1">
    <source>
        <dbReference type="ARBA" id="ARBA00004141"/>
    </source>
</evidence>
<dbReference type="InterPro" id="IPR001046">
    <property type="entry name" value="NRAMP_fam"/>
</dbReference>
<evidence type="ECO:0000313" key="9">
    <source>
        <dbReference type="Proteomes" id="UP000308632"/>
    </source>
</evidence>
<name>A0A4U5W8R7_STRGB</name>
<sequence>MLDPRAYRAVPVGTLRPPTSDTPAHPLPAPAPSRRPAPGDPRPRRPRTGLRAALAMLGPSLVVSVAYMDPGNFATNMTAGTRYGPLLLWVIGFANVMAVFVQYLACKLGVATGRDLPELCRERVPRPVARGLWVQAELVAMATDLAEFVGGAVALHLLFGMPLLPAAFVVAGSSLLLLTLAPEGRRRFETVTAVLLLVILAGFAYQSLAAGSWTGALQGMRPRLQGTDSLLLTTGIIGATVMPHVIYLHSSLSRVPADRPLERKRRALRAHRTAIVMALGLAGLVNAAMLVLAASTLHGSGSTAETLDGFHRGLGDALGPGAAVAFALALLASGLASAGVGTFAGQVIMRGFLRRQVPLTLRRILTMTPPLAVLALGTDPTRALVLSQVVLSFGIPFALVPLLLFTARRSVMGPLVNRRTTTVAAVLVCAVVVGLNLFLVGQALL</sequence>
<keyword evidence="3 7" id="KW-0812">Transmembrane</keyword>
<dbReference type="GO" id="GO:0005886">
    <property type="term" value="C:plasma membrane"/>
    <property type="evidence" value="ECO:0007669"/>
    <property type="project" value="TreeGrafter"/>
</dbReference>
<feature type="compositionally biased region" description="Pro residues" evidence="6">
    <location>
        <begin position="25"/>
        <end position="40"/>
    </location>
</feature>
<comment type="subcellular location">
    <subcellularLocation>
        <location evidence="1">Membrane</location>
        <topology evidence="1">Multi-pass membrane protein</topology>
    </subcellularLocation>
</comment>
<evidence type="ECO:0000256" key="2">
    <source>
        <dbReference type="ARBA" id="ARBA00022448"/>
    </source>
</evidence>
<feature type="transmembrane region" description="Helical" evidence="7">
    <location>
        <begin position="230"/>
        <end position="252"/>
    </location>
</feature>
<dbReference type="PANTHER" id="PTHR11706">
    <property type="entry name" value="SOLUTE CARRIER PROTEIN FAMILY 11 MEMBER"/>
    <property type="match status" value="1"/>
</dbReference>
<feature type="transmembrane region" description="Helical" evidence="7">
    <location>
        <begin position="424"/>
        <end position="444"/>
    </location>
</feature>
<dbReference type="RefSeq" id="WP_137304248.1">
    <property type="nucleotide sequence ID" value="NZ_BMVD01000015.1"/>
</dbReference>
<comment type="caution">
    <text evidence="8">The sequence shown here is derived from an EMBL/GenBank/DDBJ whole genome shotgun (WGS) entry which is preliminary data.</text>
</comment>
<evidence type="ECO:0000313" key="8">
    <source>
        <dbReference type="EMBL" id="TKS97100.1"/>
    </source>
</evidence>
<proteinExistence type="predicted"/>
<dbReference type="GO" id="GO:0034755">
    <property type="term" value="P:iron ion transmembrane transport"/>
    <property type="evidence" value="ECO:0007669"/>
    <property type="project" value="TreeGrafter"/>
</dbReference>
<dbReference type="Pfam" id="PF01566">
    <property type="entry name" value="Nramp"/>
    <property type="match status" value="1"/>
</dbReference>
<reference evidence="8 9" key="1">
    <citation type="submission" date="2019-04" db="EMBL/GenBank/DDBJ databases">
        <title>Streptomyces lasaliensis sp.nov., an Actinomycete isolated from soil which produces the polyether antibiotic lasalocid.</title>
        <authorList>
            <person name="Erwin G."/>
            <person name="Haber C."/>
        </authorList>
    </citation>
    <scope>NUCLEOTIDE SEQUENCE [LARGE SCALE GENOMIC DNA]</scope>
    <source>
        <strain evidence="8 9">DSM 40089</strain>
    </source>
</reference>
<dbReference type="Proteomes" id="UP000308632">
    <property type="component" value="Unassembled WGS sequence"/>
</dbReference>
<feature type="region of interest" description="Disordered" evidence="6">
    <location>
        <begin position="1"/>
        <end position="47"/>
    </location>
</feature>
<gene>
    <name evidence="8" type="primary">mntH</name>
    <name evidence="8" type="ORF">E4U92_33715</name>
</gene>
<feature type="transmembrane region" description="Helical" evidence="7">
    <location>
        <begin position="87"/>
        <end position="110"/>
    </location>
</feature>
<evidence type="ECO:0000256" key="7">
    <source>
        <dbReference type="SAM" id="Phobius"/>
    </source>
</evidence>
<organism evidence="8 9">
    <name type="scientific">Streptomyces galbus</name>
    <dbReference type="NCBI Taxonomy" id="33898"/>
    <lineage>
        <taxon>Bacteria</taxon>
        <taxon>Bacillati</taxon>
        <taxon>Actinomycetota</taxon>
        <taxon>Actinomycetes</taxon>
        <taxon>Kitasatosporales</taxon>
        <taxon>Streptomycetaceae</taxon>
        <taxon>Streptomyces</taxon>
    </lineage>
</organism>
<dbReference type="GO" id="GO:0005384">
    <property type="term" value="F:manganese ion transmembrane transporter activity"/>
    <property type="evidence" value="ECO:0007669"/>
    <property type="project" value="TreeGrafter"/>
</dbReference>
<feature type="transmembrane region" description="Helical" evidence="7">
    <location>
        <begin position="273"/>
        <end position="297"/>
    </location>
</feature>
<dbReference type="NCBIfam" id="NF001923">
    <property type="entry name" value="PRK00701.1"/>
    <property type="match status" value="1"/>
</dbReference>
<evidence type="ECO:0000256" key="6">
    <source>
        <dbReference type="SAM" id="MobiDB-lite"/>
    </source>
</evidence>
<accession>A0A4U5W8R7</accession>